<comment type="caution">
    <text evidence="1">The sequence shown here is derived from an EMBL/GenBank/DDBJ whole genome shotgun (WGS) entry which is preliminary data.</text>
</comment>
<organism evidence="1 2">
    <name type="scientific">Dioscorea zingiberensis</name>
    <dbReference type="NCBI Taxonomy" id="325984"/>
    <lineage>
        <taxon>Eukaryota</taxon>
        <taxon>Viridiplantae</taxon>
        <taxon>Streptophyta</taxon>
        <taxon>Embryophyta</taxon>
        <taxon>Tracheophyta</taxon>
        <taxon>Spermatophyta</taxon>
        <taxon>Magnoliopsida</taxon>
        <taxon>Liliopsida</taxon>
        <taxon>Dioscoreales</taxon>
        <taxon>Dioscoreaceae</taxon>
        <taxon>Dioscorea</taxon>
    </lineage>
</organism>
<keyword evidence="2" id="KW-1185">Reference proteome</keyword>
<reference evidence="1" key="1">
    <citation type="submission" date="2021-03" db="EMBL/GenBank/DDBJ databases">
        <authorList>
            <person name="Li Z."/>
            <person name="Yang C."/>
        </authorList>
    </citation>
    <scope>NUCLEOTIDE SEQUENCE</scope>
    <source>
        <strain evidence="1">Dzin_1.0</strain>
        <tissue evidence="1">Leaf</tissue>
    </source>
</reference>
<gene>
    <name evidence="1" type="ORF">J5N97_022052</name>
</gene>
<evidence type="ECO:0000313" key="2">
    <source>
        <dbReference type="Proteomes" id="UP001085076"/>
    </source>
</evidence>
<protein>
    <submittedName>
        <fullName evidence="1">Uncharacterized protein</fullName>
    </submittedName>
</protein>
<accession>A0A9D5CB58</accession>
<reference evidence="1" key="2">
    <citation type="journal article" date="2022" name="Hortic Res">
        <title>The genome of Dioscorea zingiberensis sheds light on the biosynthesis, origin and evolution of the medicinally important diosgenin saponins.</title>
        <authorList>
            <person name="Li Y."/>
            <person name="Tan C."/>
            <person name="Li Z."/>
            <person name="Guo J."/>
            <person name="Li S."/>
            <person name="Chen X."/>
            <person name="Wang C."/>
            <person name="Dai X."/>
            <person name="Yang H."/>
            <person name="Song W."/>
            <person name="Hou L."/>
            <person name="Xu J."/>
            <person name="Tong Z."/>
            <person name="Xu A."/>
            <person name="Yuan X."/>
            <person name="Wang W."/>
            <person name="Yang Q."/>
            <person name="Chen L."/>
            <person name="Sun Z."/>
            <person name="Wang K."/>
            <person name="Pan B."/>
            <person name="Chen J."/>
            <person name="Bao Y."/>
            <person name="Liu F."/>
            <person name="Qi X."/>
            <person name="Gang D.R."/>
            <person name="Wen J."/>
            <person name="Li J."/>
        </authorList>
    </citation>
    <scope>NUCLEOTIDE SEQUENCE</scope>
    <source>
        <strain evidence="1">Dzin_1.0</strain>
    </source>
</reference>
<dbReference type="EMBL" id="JAGGNH010000006">
    <property type="protein sequence ID" value="KAJ0969175.1"/>
    <property type="molecule type" value="Genomic_DNA"/>
</dbReference>
<name>A0A9D5CB58_9LILI</name>
<evidence type="ECO:0000313" key="1">
    <source>
        <dbReference type="EMBL" id="KAJ0969175.1"/>
    </source>
</evidence>
<dbReference type="Proteomes" id="UP001085076">
    <property type="component" value="Miscellaneous, Linkage group lg06"/>
</dbReference>
<sequence length="144" mass="16768">MKRASRVDGFGGYGVQLNKKRMDAMVKLHAELIKQYDNAWHHNIIILLEQLKELPQLLHVCAFELPDTSPLIVGWSNLLKDKKFDTSKHETVVNFLKFFDKLNEENFNYHPYDRLLKLLSAEDKEQLKVSYYCTASVVLQPCSI</sequence>
<proteinExistence type="predicted"/>
<dbReference type="AlphaFoldDB" id="A0A9D5CB58"/>